<protein>
    <recommendedName>
        <fullName evidence="2">AB hydrolase-1 domain-containing protein</fullName>
    </recommendedName>
</protein>
<feature type="domain" description="AB hydrolase-1" evidence="2">
    <location>
        <begin position="683"/>
        <end position="786"/>
    </location>
</feature>
<evidence type="ECO:0000259" key="2">
    <source>
        <dbReference type="Pfam" id="PF00561"/>
    </source>
</evidence>
<dbReference type="PANTHER" id="PTHR43433">
    <property type="entry name" value="HYDROLASE, ALPHA/BETA FOLD FAMILY PROTEIN"/>
    <property type="match status" value="1"/>
</dbReference>
<feature type="compositionally biased region" description="Polar residues" evidence="1">
    <location>
        <begin position="191"/>
        <end position="201"/>
    </location>
</feature>
<feature type="compositionally biased region" description="Basic residues" evidence="1">
    <location>
        <begin position="351"/>
        <end position="360"/>
    </location>
</feature>
<feature type="region of interest" description="Disordered" evidence="1">
    <location>
        <begin position="546"/>
        <end position="640"/>
    </location>
</feature>
<gene>
    <name evidence="3" type="ORF">LTR78_007780</name>
</gene>
<dbReference type="InterPro" id="IPR050471">
    <property type="entry name" value="AB_hydrolase"/>
</dbReference>
<dbReference type="PANTHER" id="PTHR43433:SF10">
    <property type="entry name" value="AB HYDROLASE-1 DOMAIN-CONTAINING PROTEIN"/>
    <property type="match status" value="1"/>
</dbReference>
<organism evidence="3 4">
    <name type="scientific">Recurvomyces mirabilis</name>
    <dbReference type="NCBI Taxonomy" id="574656"/>
    <lineage>
        <taxon>Eukaryota</taxon>
        <taxon>Fungi</taxon>
        <taxon>Dikarya</taxon>
        <taxon>Ascomycota</taxon>
        <taxon>Pezizomycotina</taxon>
        <taxon>Dothideomycetes</taxon>
        <taxon>Dothideomycetidae</taxon>
        <taxon>Mycosphaerellales</taxon>
        <taxon>Teratosphaeriaceae</taxon>
        <taxon>Recurvomyces</taxon>
    </lineage>
</organism>
<keyword evidence="4" id="KW-1185">Reference proteome</keyword>
<dbReference type="Gene3D" id="3.40.50.1820">
    <property type="entry name" value="alpha/beta hydrolase"/>
    <property type="match status" value="1"/>
</dbReference>
<proteinExistence type="predicted"/>
<feature type="compositionally biased region" description="Low complexity" evidence="1">
    <location>
        <begin position="141"/>
        <end position="150"/>
    </location>
</feature>
<feature type="compositionally biased region" description="Basic and acidic residues" evidence="1">
    <location>
        <begin position="620"/>
        <end position="640"/>
    </location>
</feature>
<dbReference type="InterPro" id="IPR029058">
    <property type="entry name" value="AB_hydrolase_fold"/>
</dbReference>
<feature type="region of interest" description="Disordered" evidence="1">
    <location>
        <begin position="831"/>
        <end position="870"/>
    </location>
</feature>
<feature type="region of interest" description="Disordered" evidence="1">
    <location>
        <begin position="304"/>
        <end position="390"/>
    </location>
</feature>
<comment type="caution">
    <text evidence="3">The sequence shown here is derived from an EMBL/GenBank/DDBJ whole genome shotgun (WGS) entry which is preliminary data.</text>
</comment>
<evidence type="ECO:0000313" key="3">
    <source>
        <dbReference type="EMBL" id="KAK3672240.1"/>
    </source>
</evidence>
<reference evidence="3" key="1">
    <citation type="submission" date="2023-07" db="EMBL/GenBank/DDBJ databases">
        <title>Black Yeasts Isolated from many extreme environments.</title>
        <authorList>
            <person name="Coleine C."/>
            <person name="Stajich J.E."/>
            <person name="Selbmann L."/>
        </authorList>
    </citation>
    <scope>NUCLEOTIDE SEQUENCE</scope>
    <source>
        <strain evidence="3">CCFEE 5485</strain>
    </source>
</reference>
<feature type="compositionally biased region" description="Basic and acidic residues" evidence="1">
    <location>
        <begin position="202"/>
        <end position="215"/>
    </location>
</feature>
<dbReference type="InterPro" id="IPR000073">
    <property type="entry name" value="AB_hydrolase_1"/>
</dbReference>
<evidence type="ECO:0000256" key="1">
    <source>
        <dbReference type="SAM" id="MobiDB-lite"/>
    </source>
</evidence>
<accession>A0AAE0WHX5</accession>
<dbReference type="Pfam" id="PF00561">
    <property type="entry name" value="Abhydrolase_1"/>
    <property type="match status" value="1"/>
</dbReference>
<feature type="compositionally biased region" description="Low complexity" evidence="1">
    <location>
        <begin position="103"/>
        <end position="123"/>
    </location>
</feature>
<dbReference type="AlphaFoldDB" id="A0AAE0WHX5"/>
<sequence>MDVEASGIPTTFNTQTTQWLASSSTTGSPEQQTQSARRNNNTRQDEQQQAERREQRARKKRSANQVRSRPADPAVISSILDSFSVLGTPPRVHSSEYQPDTGSLSSSKRSRPRSSGSTSVPPSIARTPASSGFGMEYGASPMADYFAPADAAPPPSIRTSRAPSGLSHYAAPSPRQSFTDLHASALRPANGLSSRTGSYTSLRERDPSSRNKHSAESWIKTPEPRRKSLRRINSQESLRQSAGEVFDVPIPTGGANLSILARADQVFTFKTPPRTNEKSRLYLVDTGGSEENAIDDALMSEASPMASSDGTLYTEDGSPRKQRTPPLKNPITDSIPMRTSSLRISSNSRASSKKRDKVMKRMTAPAPDTEEETASKSPIPESSWADLGEDDETVKRIRQLRERRKTFIAESSSPSIFEDPPPLPVLLPSIPKQDFDIAHDILPFRVEQRTVAAISRPSAARAITEPPTKAHKILGITTDLPRPTSSGTGTQSMTPVANRRTQAVIDDLPTQVRNGTKGPESVSLPTPPLSLDYSYAQAVDALSGAHREMDQPRHKRHGSTRATPQYTTISSPISETDSQDSPLRIRTKSARKRTDPAARWTHHPDLPTDLSERRKSRRKSMSDARRLHHGDESMPNLERQDSIELAVQDFLEAARLSRMVRHPRSGRIIKFSEVGDPKGAAVFICVGMGLTRYVTAFYDELATTLRLRLITIDRPGVGGSEPYPLNDRSGPLSWPDDVVAICQHLGITNFSLLAHSAGAIYALATALILPHLINGKVHLLAPWIPPSQLEATPHATTEAPPAGALPRSQRLLRVLPTSFLKAANSSFMTATSASLKPASKRQLQAARDRAREQSLSPTRMTERPGTANRPDYHRRESLMLMDQFMPTINPLENFPIPIAEEAGALDLGEGRRGSLFLGATATPTDPSFEFAQAGLNAAEHAERERQVEYTSRLTLRTWERATRDSNPATDLLVCLERNREIGFKYTDVSRQVVITHGSEDKRVPLANVKWLSGQMNARAVSGGWNSFGSTEQIPQSREGWYDARLSRGGCELRVLEGEEHGLMASAPIMSDVLTEIAGYWAGEKKGMMI</sequence>
<feature type="compositionally biased region" description="Basic and acidic residues" evidence="1">
    <location>
        <begin position="592"/>
        <end position="613"/>
    </location>
</feature>
<feature type="compositionally biased region" description="Low complexity" evidence="1">
    <location>
        <begin position="338"/>
        <end position="350"/>
    </location>
</feature>
<dbReference type="EMBL" id="JAUTXT010000034">
    <property type="protein sequence ID" value="KAK3672240.1"/>
    <property type="molecule type" value="Genomic_DNA"/>
</dbReference>
<evidence type="ECO:0000313" key="4">
    <source>
        <dbReference type="Proteomes" id="UP001274830"/>
    </source>
</evidence>
<feature type="compositionally biased region" description="Basic and acidic residues" evidence="1">
    <location>
        <begin position="43"/>
        <end position="54"/>
    </location>
</feature>
<dbReference type="SUPFAM" id="SSF53474">
    <property type="entry name" value="alpha/beta-Hydrolases"/>
    <property type="match status" value="1"/>
</dbReference>
<feature type="compositionally biased region" description="Polar residues" evidence="1">
    <location>
        <begin position="8"/>
        <end position="42"/>
    </location>
</feature>
<dbReference type="Proteomes" id="UP001274830">
    <property type="component" value="Unassembled WGS sequence"/>
</dbReference>
<feature type="compositionally biased region" description="Polar residues" evidence="1">
    <location>
        <begin position="560"/>
        <end position="581"/>
    </location>
</feature>
<feature type="region of interest" description="Disordered" evidence="1">
    <location>
        <begin position="1"/>
        <end position="232"/>
    </location>
</feature>
<name>A0AAE0WHX5_9PEZI</name>